<dbReference type="GO" id="GO:0000785">
    <property type="term" value="C:chromatin"/>
    <property type="evidence" value="ECO:0007669"/>
    <property type="project" value="TreeGrafter"/>
</dbReference>
<dbReference type="GO" id="GO:0007076">
    <property type="term" value="P:mitotic chromosome condensation"/>
    <property type="evidence" value="ECO:0007669"/>
    <property type="project" value="TreeGrafter"/>
</dbReference>
<dbReference type="GO" id="GO:0003682">
    <property type="term" value="F:chromatin binding"/>
    <property type="evidence" value="ECO:0007669"/>
    <property type="project" value="TreeGrafter"/>
</dbReference>
<feature type="compositionally biased region" description="Polar residues" evidence="2">
    <location>
        <begin position="345"/>
        <end position="354"/>
    </location>
</feature>
<proteinExistence type="predicted"/>
<gene>
    <name evidence="3" type="ORF">GSOID_T00015165001</name>
</gene>
<dbReference type="EMBL" id="FN653020">
    <property type="protein sequence ID" value="CBY23232.1"/>
    <property type="molecule type" value="Genomic_DNA"/>
</dbReference>
<dbReference type="InParanoid" id="E4X0D3"/>
<feature type="compositionally biased region" description="Basic and acidic residues" evidence="2">
    <location>
        <begin position="620"/>
        <end position="647"/>
    </location>
</feature>
<dbReference type="Proteomes" id="UP000001307">
    <property type="component" value="Unassembled WGS sequence"/>
</dbReference>
<organism evidence="3">
    <name type="scientific">Oikopleura dioica</name>
    <name type="common">Tunicate</name>
    <dbReference type="NCBI Taxonomy" id="34765"/>
    <lineage>
        <taxon>Eukaryota</taxon>
        <taxon>Metazoa</taxon>
        <taxon>Chordata</taxon>
        <taxon>Tunicata</taxon>
        <taxon>Appendicularia</taxon>
        <taxon>Copelata</taxon>
        <taxon>Oikopleuridae</taxon>
        <taxon>Oikopleura</taxon>
    </lineage>
</organism>
<feature type="compositionally biased region" description="Acidic residues" evidence="2">
    <location>
        <begin position="683"/>
        <end position="692"/>
    </location>
</feature>
<feature type="compositionally biased region" description="Low complexity" evidence="2">
    <location>
        <begin position="650"/>
        <end position="667"/>
    </location>
</feature>
<dbReference type="PANTHER" id="PTHR43941:SF1">
    <property type="entry name" value="STRUCTURAL MAINTENANCE OF CHROMOSOMES PROTEIN 2"/>
    <property type="match status" value="1"/>
</dbReference>
<feature type="compositionally biased region" description="Basic and acidic residues" evidence="2">
    <location>
        <begin position="708"/>
        <end position="721"/>
    </location>
</feature>
<feature type="region of interest" description="Disordered" evidence="2">
    <location>
        <begin position="613"/>
        <end position="755"/>
    </location>
</feature>
<evidence type="ECO:0000256" key="1">
    <source>
        <dbReference type="SAM" id="Coils"/>
    </source>
</evidence>
<dbReference type="PANTHER" id="PTHR43941">
    <property type="entry name" value="STRUCTURAL MAINTENANCE OF CHROMOSOMES PROTEIN 2"/>
    <property type="match status" value="1"/>
</dbReference>
<accession>E4X0D3</accession>
<feature type="region of interest" description="Disordered" evidence="2">
    <location>
        <begin position="345"/>
        <end position="366"/>
    </location>
</feature>
<dbReference type="AlphaFoldDB" id="E4X0D3"/>
<sequence>MASTTVQQLRNDLDDCKKEVGKMEEIVRNINTAISKAESLKIENETMSHLREQKAQLVKDIDNYKHMLQEAEDLKKSWDKNDTAMQTIDHDRQFIDGANRFEIHVSNLENMDKKLISPAKAEQDRIAFRRMESNGVINDLPIVFEFGLLARHQMGGWEVTEDQKKDDYFSFTFRWDEENAKGQEDDLEALRIKATSIVILYDEATNSIVNFDVEPGFEHQWGYGRQRFLQQSVLRKNSQAVFAKAILKDWSEQHEYELGKLTISLLKDSKNQRSDTLELVKLITQMAEKEQIWQEQKIEAEKNVLRLQTEVSQLTMERDTLTLQMSSLETQLIAVRTELQTLQELTDSQSQKTSDGIKGGDTGSTMIQPDLQKKVDKLNDELEALKAAKEVEAKELQDKIDALTQQLAEKDAQLAATSEKIAELENKIETFESQVDSLTAQVNELTQKLADCESQKQKLSDVLDVVEKNVATLTALVEDFKKENESLKAELDAAKKEAEEAAKAAADEKAQLEEKMSVLESELANAKEEINRQNAEISNLEGIAYKYCEDAKASTDQFNDAAKQLADAKSAQDAQKIEIQKALDILQACLAQPEIDVPAAIENNVDCTEYKNTIVPEVQEPEKPVTKPEIEPEPEEKPTVDDPKQEAAVDSSSSSSSSSSSDSSSDSSDNESVADNGYVEPPVVDEVDDDMIIAEKVKETPKPQFFPPKEEPKPVEEETKPEPVQQSVTPEKAAQQKEIPLDLQSMSSVGSKKKEKKLNPVLRALGCFGKNSWGKDETAPVAKDS</sequence>
<evidence type="ECO:0000256" key="2">
    <source>
        <dbReference type="SAM" id="MobiDB-lite"/>
    </source>
</evidence>
<keyword evidence="4" id="KW-1185">Reference proteome</keyword>
<keyword evidence="1" id="KW-0175">Coiled coil</keyword>
<feature type="coiled-coil region" evidence="1">
    <location>
        <begin position="6"/>
        <end position="81"/>
    </location>
</feature>
<dbReference type="SUPFAM" id="SSF57997">
    <property type="entry name" value="Tropomyosin"/>
    <property type="match status" value="1"/>
</dbReference>
<dbReference type="GO" id="GO:0000796">
    <property type="term" value="C:condensin complex"/>
    <property type="evidence" value="ECO:0007669"/>
    <property type="project" value="TreeGrafter"/>
</dbReference>
<dbReference type="Gene3D" id="1.10.287.1490">
    <property type="match status" value="1"/>
</dbReference>
<evidence type="ECO:0000313" key="4">
    <source>
        <dbReference type="Proteomes" id="UP000001307"/>
    </source>
</evidence>
<name>E4X0D3_OIKDI</name>
<evidence type="ECO:0000313" key="3">
    <source>
        <dbReference type="EMBL" id="CBY23232.1"/>
    </source>
</evidence>
<dbReference type="GO" id="GO:0000793">
    <property type="term" value="C:condensed chromosome"/>
    <property type="evidence" value="ECO:0007669"/>
    <property type="project" value="TreeGrafter"/>
</dbReference>
<dbReference type="OrthoDB" id="10387240at2759"/>
<reference evidence="3" key="1">
    <citation type="journal article" date="2010" name="Science">
        <title>Plasticity of animal genome architecture unmasked by rapid evolution of a pelagic tunicate.</title>
        <authorList>
            <person name="Denoeud F."/>
            <person name="Henriet S."/>
            <person name="Mungpakdee S."/>
            <person name="Aury J.M."/>
            <person name="Da Silva C."/>
            <person name="Brinkmann H."/>
            <person name="Mikhaleva J."/>
            <person name="Olsen L.C."/>
            <person name="Jubin C."/>
            <person name="Canestro C."/>
            <person name="Bouquet J.M."/>
            <person name="Danks G."/>
            <person name="Poulain J."/>
            <person name="Campsteijn C."/>
            <person name="Adamski M."/>
            <person name="Cross I."/>
            <person name="Yadetie F."/>
            <person name="Muffato M."/>
            <person name="Louis A."/>
            <person name="Butcher S."/>
            <person name="Tsagkogeorga G."/>
            <person name="Konrad A."/>
            <person name="Singh S."/>
            <person name="Jensen M.F."/>
            <person name="Cong E.H."/>
            <person name="Eikeseth-Otteraa H."/>
            <person name="Noel B."/>
            <person name="Anthouard V."/>
            <person name="Porcel B.M."/>
            <person name="Kachouri-Lafond R."/>
            <person name="Nishino A."/>
            <person name="Ugolini M."/>
            <person name="Chourrout P."/>
            <person name="Nishida H."/>
            <person name="Aasland R."/>
            <person name="Huzurbazar S."/>
            <person name="Westhof E."/>
            <person name="Delsuc F."/>
            <person name="Lehrach H."/>
            <person name="Reinhardt R."/>
            <person name="Weissenbach J."/>
            <person name="Roy S.W."/>
            <person name="Artiguenave F."/>
            <person name="Postlethwait J.H."/>
            <person name="Manak J.R."/>
            <person name="Thompson E.M."/>
            <person name="Jaillon O."/>
            <person name="Du Pasquier L."/>
            <person name="Boudinot P."/>
            <person name="Liberles D.A."/>
            <person name="Volff J.N."/>
            <person name="Philippe H."/>
            <person name="Lenhard B."/>
            <person name="Roest Crollius H."/>
            <person name="Wincker P."/>
            <person name="Chourrout D."/>
        </authorList>
    </citation>
    <scope>NUCLEOTIDE SEQUENCE [LARGE SCALE GENOMIC DNA]</scope>
</reference>
<protein>
    <submittedName>
        <fullName evidence="3">Uncharacterized protein</fullName>
    </submittedName>
</protein>